<protein>
    <submittedName>
        <fullName evidence="4">Outer membrane protein beta-barrel domain-containing protein</fullName>
    </submittedName>
</protein>
<accession>A0A1M5X4L7</accession>
<dbReference type="Gene3D" id="2.40.160.20">
    <property type="match status" value="1"/>
</dbReference>
<organism evidence="4 5">
    <name type="scientific">Ferrimonas marina</name>
    <dbReference type="NCBI Taxonomy" id="299255"/>
    <lineage>
        <taxon>Bacteria</taxon>
        <taxon>Pseudomonadati</taxon>
        <taxon>Pseudomonadota</taxon>
        <taxon>Gammaproteobacteria</taxon>
        <taxon>Alteromonadales</taxon>
        <taxon>Ferrimonadaceae</taxon>
        <taxon>Ferrimonas</taxon>
    </lineage>
</organism>
<evidence type="ECO:0000259" key="3">
    <source>
        <dbReference type="Pfam" id="PF13505"/>
    </source>
</evidence>
<dbReference type="InterPro" id="IPR011250">
    <property type="entry name" value="OMP/PagP_B-barrel"/>
</dbReference>
<evidence type="ECO:0000313" key="4">
    <source>
        <dbReference type="EMBL" id="SHH94464.1"/>
    </source>
</evidence>
<evidence type="ECO:0000313" key="5">
    <source>
        <dbReference type="Proteomes" id="UP000184268"/>
    </source>
</evidence>
<dbReference type="SUPFAM" id="SSF56925">
    <property type="entry name" value="OMPA-like"/>
    <property type="match status" value="1"/>
</dbReference>
<dbReference type="RefSeq" id="WP_082766694.1">
    <property type="nucleotide sequence ID" value="NZ_FQXG01000005.1"/>
</dbReference>
<evidence type="ECO:0000256" key="2">
    <source>
        <dbReference type="SAM" id="SignalP"/>
    </source>
</evidence>
<feature type="chain" id="PRO_5012974446" evidence="2">
    <location>
        <begin position="18"/>
        <end position="187"/>
    </location>
</feature>
<proteinExistence type="predicted"/>
<feature type="domain" description="Outer membrane protein beta-barrel" evidence="3">
    <location>
        <begin position="10"/>
        <end position="183"/>
    </location>
</feature>
<feature type="signal peptide" evidence="2">
    <location>
        <begin position="1"/>
        <end position="17"/>
    </location>
</feature>
<dbReference type="AlphaFoldDB" id="A0A1M5X4L7"/>
<reference evidence="4 5" key="1">
    <citation type="submission" date="2016-11" db="EMBL/GenBank/DDBJ databases">
        <authorList>
            <person name="Jaros S."/>
            <person name="Januszkiewicz K."/>
            <person name="Wedrychowicz H."/>
        </authorList>
    </citation>
    <scope>NUCLEOTIDE SEQUENCE [LARGE SCALE GENOMIC DNA]</scope>
    <source>
        <strain evidence="4 5">DSM 16917</strain>
    </source>
</reference>
<evidence type="ECO:0000256" key="1">
    <source>
        <dbReference type="ARBA" id="ARBA00022729"/>
    </source>
</evidence>
<keyword evidence="1 2" id="KW-0732">Signal</keyword>
<dbReference type="InterPro" id="IPR027385">
    <property type="entry name" value="Beta-barrel_OMP"/>
</dbReference>
<dbReference type="Proteomes" id="UP000184268">
    <property type="component" value="Unassembled WGS sequence"/>
</dbReference>
<dbReference type="EMBL" id="FQXG01000005">
    <property type="protein sequence ID" value="SHH94464.1"/>
    <property type="molecule type" value="Genomic_DNA"/>
</dbReference>
<keyword evidence="5" id="KW-1185">Reference proteome</keyword>
<dbReference type="Pfam" id="PF13505">
    <property type="entry name" value="OMP_b-brl"/>
    <property type="match status" value="1"/>
</dbReference>
<sequence>MRGVVWGCLLLSSAVLGAEVAPPKQAIHWGIGSGVIEHTSEFDGDTSSSFSFQLGYRRELARHLHWEAQALYLQGGAIDWMFDWLVPERVEPSYVGAGTGLMLYWPHDHLAQLTLRGGVQLGELTEKIRYQGDTQETSSSWHGGYYGAAGIRLAPTRKFSFGLEYQHYALSSRYDAEAVMLNFSHRW</sequence>
<name>A0A1M5X4L7_9GAMM</name>
<gene>
    <name evidence="4" type="ORF">SAMN02745129_3202</name>
</gene>